<dbReference type="InterPro" id="IPR036138">
    <property type="entry name" value="PBP_dimer_sf"/>
</dbReference>
<name>A0A5A9W6W0_9GAMM</name>
<evidence type="ECO:0000256" key="10">
    <source>
        <dbReference type="ARBA" id="ARBA00022984"/>
    </source>
</evidence>
<evidence type="ECO:0000256" key="12">
    <source>
        <dbReference type="ARBA" id="ARBA00023136"/>
    </source>
</evidence>
<keyword evidence="13 14" id="KW-0961">Cell wall biogenesis/degradation</keyword>
<evidence type="ECO:0000259" key="15">
    <source>
        <dbReference type="Pfam" id="PF00905"/>
    </source>
</evidence>
<evidence type="ECO:0000256" key="3">
    <source>
        <dbReference type="ARBA" id="ARBA00022475"/>
    </source>
</evidence>
<organism evidence="17 18">
    <name type="scientific">Nitrincola tapanii</name>
    <dbReference type="NCBI Taxonomy" id="1708751"/>
    <lineage>
        <taxon>Bacteria</taxon>
        <taxon>Pseudomonadati</taxon>
        <taxon>Pseudomonadota</taxon>
        <taxon>Gammaproteobacteria</taxon>
        <taxon>Oceanospirillales</taxon>
        <taxon>Oceanospirillaceae</taxon>
        <taxon>Nitrincola</taxon>
    </lineage>
</organism>
<keyword evidence="6 14" id="KW-0645">Protease</keyword>
<dbReference type="AlphaFoldDB" id="A0A5A9W6W0"/>
<evidence type="ECO:0000256" key="7">
    <source>
        <dbReference type="ARBA" id="ARBA00022692"/>
    </source>
</evidence>
<evidence type="ECO:0000256" key="9">
    <source>
        <dbReference type="ARBA" id="ARBA00022960"/>
    </source>
</evidence>
<dbReference type="Gene3D" id="3.30.1390.30">
    <property type="entry name" value="Penicillin-binding protein 2a, domain 3"/>
    <property type="match status" value="1"/>
</dbReference>
<evidence type="ECO:0000313" key="17">
    <source>
        <dbReference type="EMBL" id="KAA0876530.1"/>
    </source>
</evidence>
<evidence type="ECO:0000256" key="8">
    <source>
        <dbReference type="ARBA" id="ARBA00022801"/>
    </source>
</evidence>
<dbReference type="SUPFAM" id="SSF56601">
    <property type="entry name" value="beta-lactamase/transpeptidase-like"/>
    <property type="match status" value="1"/>
</dbReference>
<gene>
    <name evidence="14 17" type="primary">mrdA</name>
    <name evidence="17" type="ORF">E1H14_02055</name>
</gene>
<dbReference type="Gene3D" id="3.40.710.10">
    <property type="entry name" value="DD-peptidase/beta-lactamase superfamily"/>
    <property type="match status" value="1"/>
</dbReference>
<comment type="subcellular location">
    <subcellularLocation>
        <location evidence="14">Cell inner membrane</location>
        <topology evidence="14">Single-pass membrane protein</topology>
    </subcellularLocation>
    <subcellularLocation>
        <location evidence="2">Cell membrane</location>
    </subcellularLocation>
    <subcellularLocation>
        <location evidence="1">Membrane</location>
        <topology evidence="1">Single-pass membrane protein</topology>
    </subcellularLocation>
</comment>
<feature type="active site" description="Acyl-ester intermediate" evidence="14">
    <location>
        <position position="327"/>
    </location>
</feature>
<dbReference type="OrthoDB" id="9766847at2"/>
<feature type="transmembrane region" description="Helical" evidence="14">
    <location>
        <begin position="21"/>
        <end position="41"/>
    </location>
</feature>
<keyword evidence="12 14" id="KW-0472">Membrane</keyword>
<dbReference type="RefSeq" id="WP_149389780.1">
    <property type="nucleotide sequence ID" value="NZ_SMRS01000001.1"/>
</dbReference>
<evidence type="ECO:0000256" key="14">
    <source>
        <dbReference type="HAMAP-Rule" id="MF_02081"/>
    </source>
</evidence>
<dbReference type="EMBL" id="SMRS01000001">
    <property type="protein sequence ID" value="KAA0876530.1"/>
    <property type="molecule type" value="Genomic_DNA"/>
</dbReference>
<dbReference type="Pfam" id="PF03717">
    <property type="entry name" value="PBP_dimer"/>
    <property type="match status" value="1"/>
</dbReference>
<evidence type="ECO:0000313" key="18">
    <source>
        <dbReference type="Proteomes" id="UP000325302"/>
    </source>
</evidence>
<dbReference type="Gene3D" id="3.90.1310.10">
    <property type="entry name" value="Penicillin-binding protein 2a (Domain 2)"/>
    <property type="match status" value="1"/>
</dbReference>
<keyword evidence="4 14" id="KW-0997">Cell inner membrane</keyword>
<dbReference type="GO" id="GO:0008360">
    <property type="term" value="P:regulation of cell shape"/>
    <property type="evidence" value="ECO:0007669"/>
    <property type="project" value="UniProtKB-KW"/>
</dbReference>
<dbReference type="InterPro" id="IPR017790">
    <property type="entry name" value="Penicillin-binding_protein_2"/>
</dbReference>
<evidence type="ECO:0000256" key="4">
    <source>
        <dbReference type="ARBA" id="ARBA00022519"/>
    </source>
</evidence>
<sequence length="628" mass="70754">MSESQRIKDPSNETATFQRRAWLAFFLVLLAFIILISRVYYLQVVEYERYTAISDRNRIQLQPVAPRRGLIYDRQGVLLADNQPTFSVTLLREEIRDLDTTIATLAELIEISDRDIERFRQRLNQRRRPYETVPLRFRLDEEEIAKIAVNYHQLPGVQVEADLIRYYPFGETLAHALGYVGRINERDLEQIDPRKYAGTHYIGKLGVEKFYEPILHGQVGSQKVETNARGRVLRILEREDPVPGADLQLSLDIRLQQFTESLLQGRRASVVAIDPNTGGILALVSTPAYDPNLFVMGISATDYNALRDSPDLPLFNRAVRGGYPPGSTIKPIMAMAAIDSKTVRPDYTIWDPGYYQVTQGGRRYRDWKRGGHGRVNLNLAIAQSVDTWFYDVGHRMGNEPMAHYMRMFGFGEITAVDTPEAIRGVLPTREWKRGAMGEPWYPGDSINMSIGQGYMVATPLQLAISAAVLANRGRWVQPRLLMGVISEENPDELTLPDLVTERPVPEDVVVHHPEFWEPIIQGMVDVVHGPTGTARRVAQGMQYKMASKTGTAQVIGIAQDARYDASKIDERFHDHALFIAFAPVEDPKIAIAVVVENGGGGSSVAAPIAREVMDAWLLDDYTNDLRLP</sequence>
<keyword evidence="18" id="KW-1185">Reference proteome</keyword>
<keyword evidence="8 14" id="KW-0378">Hydrolase</keyword>
<evidence type="ECO:0000256" key="2">
    <source>
        <dbReference type="ARBA" id="ARBA00004236"/>
    </source>
</evidence>
<evidence type="ECO:0000256" key="11">
    <source>
        <dbReference type="ARBA" id="ARBA00022989"/>
    </source>
</evidence>
<comment type="pathway">
    <text evidence="14">Cell wall biogenesis; peptidoglycan biosynthesis.</text>
</comment>
<comment type="catalytic activity">
    <reaction evidence="14">
        <text>Preferential cleavage: (Ac)2-L-Lys-D-Ala-|-D-Ala. Also transpeptidation of peptidyl-alanyl moieties that are N-acyl substituents of D-alanine.</text>
        <dbReference type="EC" id="3.4.16.4"/>
    </reaction>
</comment>
<protein>
    <recommendedName>
        <fullName evidence="14">Peptidoglycan D,D-transpeptidase MrdA</fullName>
        <ecNumber evidence="14">3.4.16.4</ecNumber>
    </recommendedName>
    <alternativeName>
        <fullName evidence="14">Penicillin-binding protein 2</fullName>
        <shortName evidence="14">PBP-2</shortName>
    </alternativeName>
</protein>
<dbReference type="NCBIfam" id="TIGR03423">
    <property type="entry name" value="pbp2_mrdA"/>
    <property type="match status" value="1"/>
</dbReference>
<dbReference type="GO" id="GO:0006508">
    <property type="term" value="P:proteolysis"/>
    <property type="evidence" value="ECO:0007669"/>
    <property type="project" value="UniProtKB-KW"/>
</dbReference>
<dbReference type="HAMAP" id="MF_02081">
    <property type="entry name" value="MrdA_transpept"/>
    <property type="match status" value="1"/>
</dbReference>
<dbReference type="InterPro" id="IPR001460">
    <property type="entry name" value="PCN-bd_Tpept"/>
</dbReference>
<comment type="similarity">
    <text evidence="14">Belongs to the transpeptidase family. MrdA subfamily.</text>
</comment>
<dbReference type="InterPro" id="IPR005311">
    <property type="entry name" value="PBP_dimer"/>
</dbReference>
<accession>A0A5A9W6W0</accession>
<dbReference type="GO" id="GO:0009252">
    <property type="term" value="P:peptidoglycan biosynthetic process"/>
    <property type="evidence" value="ECO:0007669"/>
    <property type="project" value="UniProtKB-UniRule"/>
</dbReference>
<feature type="domain" description="Penicillin-binding protein dimerisation" evidence="16">
    <location>
        <begin position="64"/>
        <end position="234"/>
    </location>
</feature>
<keyword evidence="11 14" id="KW-1133">Transmembrane helix</keyword>
<dbReference type="GO" id="GO:0071972">
    <property type="term" value="F:peptidoglycan L,D-transpeptidase activity"/>
    <property type="evidence" value="ECO:0007669"/>
    <property type="project" value="TreeGrafter"/>
</dbReference>
<dbReference type="GO" id="GO:0071555">
    <property type="term" value="P:cell wall organization"/>
    <property type="evidence" value="ECO:0007669"/>
    <property type="project" value="UniProtKB-KW"/>
</dbReference>
<comment type="caution">
    <text evidence="17">The sequence shown here is derived from an EMBL/GenBank/DDBJ whole genome shotgun (WGS) entry which is preliminary data.</text>
</comment>
<evidence type="ECO:0000256" key="1">
    <source>
        <dbReference type="ARBA" id="ARBA00004167"/>
    </source>
</evidence>
<dbReference type="PANTHER" id="PTHR30627">
    <property type="entry name" value="PEPTIDOGLYCAN D,D-TRANSPEPTIDASE"/>
    <property type="match status" value="1"/>
</dbReference>
<comment type="function">
    <text evidence="14">Catalyzes cross-linking of the peptidoglycan cell wall.</text>
</comment>
<reference evidence="17 18" key="1">
    <citation type="submission" date="2019-03" db="EMBL/GenBank/DDBJ databases">
        <title>Nitrincola sp. nov. isolated from an Indian soda lake.</title>
        <authorList>
            <person name="Joshi A."/>
            <person name="Thite S.V."/>
            <person name="Joseph N."/>
            <person name="Dhotre D."/>
            <person name="Moorthy M."/>
            <person name="Shouche Y.S."/>
        </authorList>
    </citation>
    <scope>NUCLEOTIDE SEQUENCE [LARGE SCALE GENOMIC DNA]</scope>
    <source>
        <strain evidence="17 18">MEB193</strain>
    </source>
</reference>
<dbReference type="Pfam" id="PF00905">
    <property type="entry name" value="Transpeptidase"/>
    <property type="match status" value="1"/>
</dbReference>
<feature type="domain" description="Penicillin-binding protein transpeptidase" evidence="15">
    <location>
        <begin position="269"/>
        <end position="614"/>
    </location>
</feature>
<comment type="caution">
    <text evidence="14">Lacks conserved residue(s) required for the propagation of feature annotation.</text>
</comment>
<dbReference type="SUPFAM" id="SSF56519">
    <property type="entry name" value="Penicillin binding protein dimerisation domain"/>
    <property type="match status" value="1"/>
</dbReference>
<dbReference type="EC" id="3.4.16.4" evidence="14"/>
<dbReference type="InterPro" id="IPR012338">
    <property type="entry name" value="Beta-lactam/transpept-like"/>
</dbReference>
<keyword evidence="9 14" id="KW-0133">Cell shape</keyword>
<evidence type="ECO:0000256" key="5">
    <source>
        <dbReference type="ARBA" id="ARBA00022645"/>
    </source>
</evidence>
<keyword evidence="3 14" id="KW-1003">Cell membrane</keyword>
<keyword evidence="10 14" id="KW-0573">Peptidoglycan synthesis</keyword>
<evidence type="ECO:0000256" key="13">
    <source>
        <dbReference type="ARBA" id="ARBA00023316"/>
    </source>
</evidence>
<keyword evidence="5 14" id="KW-0121">Carboxypeptidase</keyword>
<evidence type="ECO:0000256" key="6">
    <source>
        <dbReference type="ARBA" id="ARBA00022670"/>
    </source>
</evidence>
<dbReference type="GO" id="GO:0008658">
    <property type="term" value="F:penicillin binding"/>
    <property type="evidence" value="ECO:0007669"/>
    <property type="project" value="UniProtKB-UniRule"/>
</dbReference>
<dbReference type="GO" id="GO:0005886">
    <property type="term" value="C:plasma membrane"/>
    <property type="evidence" value="ECO:0007669"/>
    <property type="project" value="UniProtKB-SubCell"/>
</dbReference>
<dbReference type="InterPro" id="IPR050515">
    <property type="entry name" value="Beta-lactam/transpept"/>
</dbReference>
<proteinExistence type="inferred from homology"/>
<dbReference type="GO" id="GO:0009002">
    <property type="term" value="F:serine-type D-Ala-D-Ala carboxypeptidase activity"/>
    <property type="evidence" value="ECO:0007669"/>
    <property type="project" value="UniProtKB-UniRule"/>
</dbReference>
<keyword evidence="7 14" id="KW-0812">Transmembrane</keyword>
<evidence type="ECO:0000259" key="16">
    <source>
        <dbReference type="Pfam" id="PF03717"/>
    </source>
</evidence>
<dbReference type="PANTHER" id="PTHR30627:SF2">
    <property type="entry name" value="PEPTIDOGLYCAN D,D-TRANSPEPTIDASE MRDA"/>
    <property type="match status" value="1"/>
</dbReference>
<dbReference type="Proteomes" id="UP000325302">
    <property type="component" value="Unassembled WGS sequence"/>
</dbReference>
<dbReference type="UniPathway" id="UPA00219"/>